<evidence type="ECO:0000313" key="1">
    <source>
        <dbReference type="EMBL" id="ABF53280.1"/>
    </source>
</evidence>
<organism evidence="1 2">
    <name type="scientific">Sphingopyxis alaskensis (strain DSM 13593 / LMG 18877 / RB2256)</name>
    <name type="common">Sphingomonas alaskensis</name>
    <dbReference type="NCBI Taxonomy" id="317655"/>
    <lineage>
        <taxon>Bacteria</taxon>
        <taxon>Pseudomonadati</taxon>
        <taxon>Pseudomonadota</taxon>
        <taxon>Alphaproteobacteria</taxon>
        <taxon>Sphingomonadales</taxon>
        <taxon>Sphingomonadaceae</taxon>
        <taxon>Sphingopyxis</taxon>
    </lineage>
</organism>
<dbReference type="NCBIfam" id="TIGR04396">
    <property type="entry name" value="surf_polysacc"/>
    <property type="match status" value="1"/>
</dbReference>
<dbReference type="HOGENOM" id="CLU_544850_0_0_5"/>
<keyword evidence="2" id="KW-1185">Reference proteome</keyword>
<dbReference type="Proteomes" id="UP000006578">
    <property type="component" value="Chromosome"/>
</dbReference>
<dbReference type="RefSeq" id="WP_011541860.1">
    <property type="nucleotide sequence ID" value="NC_008048.1"/>
</dbReference>
<dbReference type="eggNOG" id="COG1887">
    <property type="taxonomic scope" value="Bacteria"/>
</dbReference>
<sequence>MSYADKRRRIGLIVDHPTRDLPGMVLLGFHLARHDIETALIPMYQQGIDVPLLDLDALVMNFARPVNLPLARQYHALGTKLFVLDTEGGVLSSEGRASPEAIADYTATSGFSDLLSGYFFWGDRLRSAFDKAAVLPTDRLFLTGCPRFDFYTGILRECNPPKRRGHILVNTNFPMANPRFIDGRNDDRAALQELGFDASYVDALLSENRRIMAAMIALVDDLARDLPGNQIVLRPHPFERFETYESHFSGRSNVLVDGEGPVLDALNGARALVHLNCGTAVEALMSDVAPLTPDWINSDFMRRHVELPSRASHSVGSYAEMLDLLRSDVPGRDIDLPGLYRRVAQPYFHLNDGMAAQRVAAILARKVNRAVGNHRSMRIALNGSHLRPSLHQKIQALVGNLAGTAVVRDLRARSKASRKAKIFRARDVQPLLDRLGDLLGHSGSQAASATHPFTGLPLASVIMTPRAAC</sequence>
<reference evidence="1 2" key="1">
    <citation type="journal article" date="2009" name="Proc. Natl. Acad. Sci. U.S.A.">
        <title>The genomic basis of trophic strategy in marine bacteria.</title>
        <authorList>
            <person name="Lauro F.M."/>
            <person name="McDougald D."/>
            <person name="Thomas T."/>
            <person name="Williams T.J."/>
            <person name="Egan S."/>
            <person name="Rice S."/>
            <person name="DeMaere M.Z."/>
            <person name="Ting L."/>
            <person name="Ertan H."/>
            <person name="Johnson J."/>
            <person name="Ferriera S."/>
            <person name="Lapidus A."/>
            <person name="Anderson I."/>
            <person name="Kyrpides N."/>
            <person name="Munk A.C."/>
            <person name="Detter C."/>
            <person name="Han C.S."/>
            <person name="Brown M.V."/>
            <person name="Robb F.T."/>
            <person name="Kjelleberg S."/>
            <person name="Cavicchioli R."/>
        </authorList>
    </citation>
    <scope>NUCLEOTIDE SEQUENCE [LARGE SCALE GENOMIC DNA]</scope>
    <source>
        <strain evidence="2">DSM 13593 / LMG 18877 / RB2256</strain>
    </source>
</reference>
<dbReference type="KEGG" id="sal:Sala_1567"/>
<dbReference type="InterPro" id="IPR030906">
    <property type="entry name" value="Surf_polysacc"/>
</dbReference>
<dbReference type="STRING" id="317655.Sala_1567"/>
<protein>
    <recommendedName>
        <fullName evidence="3">Surface carbohydrate biosynthesis protein</fullName>
    </recommendedName>
</protein>
<dbReference type="AlphaFoldDB" id="Q1GSU2"/>
<accession>Q1GSU2</accession>
<dbReference type="EMBL" id="CP000356">
    <property type="protein sequence ID" value="ABF53280.1"/>
    <property type="molecule type" value="Genomic_DNA"/>
</dbReference>
<evidence type="ECO:0008006" key="3">
    <source>
        <dbReference type="Google" id="ProtNLM"/>
    </source>
</evidence>
<proteinExistence type="predicted"/>
<name>Q1GSU2_SPHAL</name>
<evidence type="ECO:0000313" key="2">
    <source>
        <dbReference type="Proteomes" id="UP000006578"/>
    </source>
</evidence>
<gene>
    <name evidence="1" type="ordered locus">Sala_1567</name>
</gene>